<dbReference type="InterPro" id="IPR001888">
    <property type="entry name" value="Transposase_1"/>
</dbReference>
<dbReference type="PANTHER" id="PTHR46060">
    <property type="entry name" value="MARINER MOS1 TRANSPOSASE-LIKE PROTEIN"/>
    <property type="match status" value="1"/>
</dbReference>
<dbReference type="GO" id="GO:0003690">
    <property type="term" value="F:double-stranded DNA binding"/>
    <property type="evidence" value="ECO:0007669"/>
    <property type="project" value="TreeGrafter"/>
</dbReference>
<comment type="caution">
    <text evidence="1">The sequence shown here is derived from an EMBL/GenBank/DDBJ whole genome shotgun (WGS) entry which is preliminary data.</text>
</comment>
<dbReference type="GO" id="GO:0006303">
    <property type="term" value="P:double-strand break repair via nonhomologous end joining"/>
    <property type="evidence" value="ECO:0007669"/>
    <property type="project" value="TreeGrafter"/>
</dbReference>
<dbReference type="GO" id="GO:0042800">
    <property type="term" value="F:histone H3K4 methyltransferase activity"/>
    <property type="evidence" value="ECO:0007669"/>
    <property type="project" value="TreeGrafter"/>
</dbReference>
<dbReference type="PANTHER" id="PTHR46060:SF2">
    <property type="entry name" value="HISTONE-LYSINE N-METHYLTRANSFERASE SETMAR"/>
    <property type="match status" value="1"/>
</dbReference>
<dbReference type="GO" id="GO:0031297">
    <property type="term" value="P:replication fork processing"/>
    <property type="evidence" value="ECO:0007669"/>
    <property type="project" value="TreeGrafter"/>
</dbReference>
<protein>
    <submittedName>
        <fullName evidence="1">Uncharacterized protein</fullName>
    </submittedName>
</protein>
<dbReference type="InterPro" id="IPR052709">
    <property type="entry name" value="Transposase-MT_Hybrid"/>
</dbReference>
<dbReference type="GO" id="GO:0000729">
    <property type="term" value="P:DNA double-strand break processing"/>
    <property type="evidence" value="ECO:0007669"/>
    <property type="project" value="TreeGrafter"/>
</dbReference>
<sequence>MKQLNVICTFLVLYDTPKRSDHWLSLQDTVSHCSRSLLHPRKIIDRIWWTGHQEVHYKMTPRDQTVIADQYSQQLEHVQQTLQKKDPAMANSQGVLLFHDKG</sequence>
<reference evidence="1" key="1">
    <citation type="submission" date="2020-08" db="EMBL/GenBank/DDBJ databases">
        <title>Multicomponent nature underlies the extraordinary mechanical properties of spider dragline silk.</title>
        <authorList>
            <person name="Kono N."/>
            <person name="Nakamura H."/>
            <person name="Mori M."/>
            <person name="Yoshida Y."/>
            <person name="Ohtoshi R."/>
            <person name="Malay A.D."/>
            <person name="Moran D.A.P."/>
            <person name="Tomita M."/>
            <person name="Numata K."/>
            <person name="Arakawa K."/>
        </authorList>
    </citation>
    <scope>NUCLEOTIDE SEQUENCE</scope>
</reference>
<organism evidence="1 2">
    <name type="scientific">Nephila pilipes</name>
    <name type="common">Giant wood spider</name>
    <name type="synonym">Nephila maculata</name>
    <dbReference type="NCBI Taxonomy" id="299642"/>
    <lineage>
        <taxon>Eukaryota</taxon>
        <taxon>Metazoa</taxon>
        <taxon>Ecdysozoa</taxon>
        <taxon>Arthropoda</taxon>
        <taxon>Chelicerata</taxon>
        <taxon>Arachnida</taxon>
        <taxon>Araneae</taxon>
        <taxon>Araneomorphae</taxon>
        <taxon>Entelegynae</taxon>
        <taxon>Araneoidea</taxon>
        <taxon>Nephilidae</taxon>
        <taxon>Nephila</taxon>
    </lineage>
</organism>
<name>A0A8X6TKF5_NEPPI</name>
<dbReference type="InterPro" id="IPR036397">
    <property type="entry name" value="RNaseH_sf"/>
</dbReference>
<dbReference type="GO" id="GO:0003697">
    <property type="term" value="F:single-stranded DNA binding"/>
    <property type="evidence" value="ECO:0007669"/>
    <property type="project" value="TreeGrafter"/>
</dbReference>
<dbReference type="GO" id="GO:0044547">
    <property type="term" value="F:DNA topoisomerase binding"/>
    <property type="evidence" value="ECO:0007669"/>
    <property type="project" value="TreeGrafter"/>
</dbReference>
<accession>A0A8X6TKF5</accession>
<dbReference type="GO" id="GO:0046975">
    <property type="term" value="F:histone H3K36 methyltransferase activity"/>
    <property type="evidence" value="ECO:0007669"/>
    <property type="project" value="TreeGrafter"/>
</dbReference>
<dbReference type="Pfam" id="PF01359">
    <property type="entry name" value="Transposase_1"/>
    <property type="match status" value="1"/>
</dbReference>
<dbReference type="AlphaFoldDB" id="A0A8X6TKF5"/>
<dbReference type="Proteomes" id="UP000887013">
    <property type="component" value="Unassembled WGS sequence"/>
</dbReference>
<proteinExistence type="predicted"/>
<dbReference type="Gene3D" id="3.30.420.10">
    <property type="entry name" value="Ribonuclease H-like superfamily/Ribonuclease H"/>
    <property type="match status" value="1"/>
</dbReference>
<dbReference type="GO" id="GO:0005634">
    <property type="term" value="C:nucleus"/>
    <property type="evidence" value="ECO:0007669"/>
    <property type="project" value="TreeGrafter"/>
</dbReference>
<evidence type="ECO:0000313" key="1">
    <source>
        <dbReference type="EMBL" id="GFT27679.1"/>
    </source>
</evidence>
<dbReference type="GO" id="GO:0000793">
    <property type="term" value="C:condensed chromosome"/>
    <property type="evidence" value="ECO:0007669"/>
    <property type="project" value="TreeGrafter"/>
</dbReference>
<dbReference type="EMBL" id="BMAW01012248">
    <property type="protein sequence ID" value="GFT27679.1"/>
    <property type="molecule type" value="Genomic_DNA"/>
</dbReference>
<keyword evidence="2" id="KW-1185">Reference proteome</keyword>
<gene>
    <name evidence="1" type="ORF">NPIL_330981</name>
</gene>
<dbReference type="GO" id="GO:0015074">
    <property type="term" value="P:DNA integration"/>
    <property type="evidence" value="ECO:0007669"/>
    <property type="project" value="TreeGrafter"/>
</dbReference>
<dbReference type="OrthoDB" id="7600185at2759"/>
<dbReference type="GO" id="GO:0000014">
    <property type="term" value="F:single-stranded DNA endodeoxyribonuclease activity"/>
    <property type="evidence" value="ECO:0007669"/>
    <property type="project" value="TreeGrafter"/>
</dbReference>
<dbReference type="GO" id="GO:0044774">
    <property type="term" value="P:mitotic DNA integrity checkpoint signaling"/>
    <property type="evidence" value="ECO:0007669"/>
    <property type="project" value="TreeGrafter"/>
</dbReference>
<evidence type="ECO:0000313" key="2">
    <source>
        <dbReference type="Proteomes" id="UP000887013"/>
    </source>
</evidence>
<dbReference type="GO" id="GO:0035861">
    <property type="term" value="C:site of double-strand break"/>
    <property type="evidence" value="ECO:0007669"/>
    <property type="project" value="TreeGrafter"/>
</dbReference>